<organism evidence="1 2">
    <name type="scientific">Rhodanobacter thiooxydans</name>
    <dbReference type="NCBI Taxonomy" id="416169"/>
    <lineage>
        <taxon>Bacteria</taxon>
        <taxon>Pseudomonadati</taxon>
        <taxon>Pseudomonadota</taxon>
        <taxon>Gammaproteobacteria</taxon>
        <taxon>Lysobacterales</taxon>
        <taxon>Rhodanobacteraceae</taxon>
        <taxon>Rhodanobacter</taxon>
    </lineage>
</organism>
<evidence type="ECO:0000313" key="2">
    <source>
        <dbReference type="Proteomes" id="UP000076131"/>
    </source>
</evidence>
<keyword evidence="2" id="KW-1185">Reference proteome</keyword>
<gene>
    <name evidence="1" type="ORF">RHOFW104T7_10685</name>
</gene>
<dbReference type="EMBL" id="LVJS01000034">
    <property type="protein sequence ID" value="KZC24065.1"/>
    <property type="molecule type" value="Genomic_DNA"/>
</dbReference>
<comment type="caution">
    <text evidence="1">The sequence shown here is derived from an EMBL/GenBank/DDBJ whole genome shotgun (WGS) entry which is preliminary data.</text>
</comment>
<protein>
    <submittedName>
        <fullName evidence="1">Uncharacterized protein</fullName>
    </submittedName>
</protein>
<dbReference type="Proteomes" id="UP000076131">
    <property type="component" value="Unassembled WGS sequence"/>
</dbReference>
<dbReference type="AlphaFoldDB" id="A0A154QJN0"/>
<dbReference type="GeneID" id="72426252"/>
<sequence>MIVMDCESRESALASVSQIYGVSGIEIDGFLQAFDLEAHYENSDPKYPGDQELRRIFECSLDCRASRLDRVFWFHLTRVRPGADFAEGIQPLSVSLECVWQTILNVFRGTEHETRLLNMRRNGVPNFHYELKADDALHAGPYAMMVRAVATRSEEIGNHNYLWLPEIMEDICNGYLGAYGTALHTELSQALTPTIVKFWSAKRCGIDCVEAALFYLHQTAHAERLSLGSNTCFDGENQTVLPEQVVKVESLAAS</sequence>
<proteinExistence type="predicted"/>
<dbReference type="RefSeq" id="WP_015447261.1">
    <property type="nucleotide sequence ID" value="NZ_LVJS01000034.1"/>
</dbReference>
<name>A0A154QJN0_9GAMM</name>
<accession>A0A154QJN0</accession>
<dbReference type="STRING" id="416169.RHOFW104T7_10685"/>
<evidence type="ECO:0000313" key="1">
    <source>
        <dbReference type="EMBL" id="KZC24065.1"/>
    </source>
</evidence>
<reference evidence="1 2" key="1">
    <citation type="journal article" date="2016" name="MBio">
        <title>Lateral Gene Transfer in a Heavy Metal-Contaminated-Groundwater Microbial Community.</title>
        <authorList>
            <person name="Hemme C.L."/>
            <person name="Green S.J."/>
            <person name="Rishishwar L."/>
            <person name="Prakash O."/>
            <person name="Pettenato A."/>
            <person name="Chakraborty R."/>
            <person name="Deutschbauer A.M."/>
            <person name="Van Nostrand J.D."/>
            <person name="Wu L."/>
            <person name="He Z."/>
            <person name="Jordan I.K."/>
            <person name="Hazen T.C."/>
            <person name="Arkin A.P."/>
            <person name="Kostka J.E."/>
            <person name="Zhou J."/>
        </authorList>
    </citation>
    <scope>NUCLEOTIDE SEQUENCE [LARGE SCALE GENOMIC DNA]</scope>
    <source>
        <strain evidence="1 2">FW104-T7</strain>
    </source>
</reference>